<dbReference type="Gene3D" id="1.10.357.10">
    <property type="entry name" value="Tetracycline Repressor, domain 2"/>
    <property type="match status" value="1"/>
</dbReference>
<keyword evidence="1 2" id="KW-0238">DNA-binding</keyword>
<name>A0A1Z5IXV3_9LACO</name>
<organism evidence="4 5">
    <name type="scientific">Secundilactobacillus pentosiphilus</name>
    <dbReference type="NCBI Taxonomy" id="1714682"/>
    <lineage>
        <taxon>Bacteria</taxon>
        <taxon>Bacillati</taxon>
        <taxon>Bacillota</taxon>
        <taxon>Bacilli</taxon>
        <taxon>Lactobacillales</taxon>
        <taxon>Lactobacillaceae</taxon>
        <taxon>Secundilactobacillus</taxon>
    </lineage>
</organism>
<dbReference type="InterPro" id="IPR009057">
    <property type="entry name" value="Homeodomain-like_sf"/>
</dbReference>
<dbReference type="SUPFAM" id="SSF46689">
    <property type="entry name" value="Homeodomain-like"/>
    <property type="match status" value="1"/>
</dbReference>
<protein>
    <submittedName>
        <fullName evidence="4">TetR family transcriptional regulator</fullName>
    </submittedName>
</protein>
<dbReference type="EMBL" id="BCMI01000016">
    <property type="protein sequence ID" value="GAX06388.1"/>
    <property type="molecule type" value="Genomic_DNA"/>
</dbReference>
<gene>
    <name evidence="4" type="primary">tetR_16</name>
    <name evidence="4" type="ORF">IWT25_01732</name>
</gene>
<proteinExistence type="predicted"/>
<sequence>MKRGQLSREIILEKGLAVASESGLNGITYNGLAREIGIRPQSMYRYLDDIAAVKSGIVALYMQKLVAYLQQQVSDLTGKTALRQLAVSFIQFAQSGMPFTDMVWGISHYNNEASVTEAVIQLRQLTQRLIATVSQDETQVAANTALFLEFVIGHLALITARREPKLDQTIFNQNIDRIINQF</sequence>
<evidence type="ECO:0000259" key="3">
    <source>
        <dbReference type="PROSITE" id="PS50977"/>
    </source>
</evidence>
<dbReference type="AlphaFoldDB" id="A0A1Z5IXV3"/>
<dbReference type="OrthoDB" id="71867at2"/>
<evidence type="ECO:0000313" key="4">
    <source>
        <dbReference type="EMBL" id="GAX06388.1"/>
    </source>
</evidence>
<evidence type="ECO:0000313" key="5">
    <source>
        <dbReference type="Proteomes" id="UP000198414"/>
    </source>
</evidence>
<dbReference type="PROSITE" id="PS50977">
    <property type="entry name" value="HTH_TETR_2"/>
    <property type="match status" value="1"/>
</dbReference>
<reference evidence="4 5" key="1">
    <citation type="submission" date="2015-11" db="EMBL/GenBank/DDBJ databases">
        <title>Draft genome sequences of new species of the genus Lactobacillus isolated from orchardgrass silage.</title>
        <authorList>
            <person name="Tohno M."/>
            <person name="Tanizawa Y."/>
            <person name="Arita M."/>
        </authorList>
    </citation>
    <scope>NUCLEOTIDE SEQUENCE [LARGE SCALE GENOMIC DNA]</scope>
    <source>
        <strain evidence="4 5">IWT25</strain>
    </source>
</reference>
<feature type="DNA-binding region" description="H-T-H motif" evidence="2">
    <location>
        <begin position="28"/>
        <end position="47"/>
    </location>
</feature>
<dbReference type="RefSeq" id="WP_089121432.1">
    <property type="nucleotide sequence ID" value="NZ_BCMI01000016.1"/>
</dbReference>
<accession>A0A1Z5IXV3</accession>
<dbReference type="GO" id="GO:0003677">
    <property type="term" value="F:DNA binding"/>
    <property type="evidence" value="ECO:0007669"/>
    <property type="project" value="UniProtKB-UniRule"/>
</dbReference>
<feature type="domain" description="HTH tetR-type" evidence="3">
    <location>
        <begin position="5"/>
        <end position="65"/>
    </location>
</feature>
<evidence type="ECO:0000256" key="1">
    <source>
        <dbReference type="ARBA" id="ARBA00023125"/>
    </source>
</evidence>
<evidence type="ECO:0000256" key="2">
    <source>
        <dbReference type="PROSITE-ProRule" id="PRU00335"/>
    </source>
</evidence>
<comment type="caution">
    <text evidence="4">The sequence shown here is derived from an EMBL/GenBank/DDBJ whole genome shotgun (WGS) entry which is preliminary data.</text>
</comment>
<dbReference type="InterPro" id="IPR001647">
    <property type="entry name" value="HTH_TetR"/>
</dbReference>
<dbReference type="Proteomes" id="UP000198414">
    <property type="component" value="Unassembled WGS sequence"/>
</dbReference>